<keyword evidence="5" id="KW-1015">Disulfide bond</keyword>
<evidence type="ECO:0000256" key="2">
    <source>
        <dbReference type="ARBA" id="ARBA00022729"/>
    </source>
</evidence>
<protein>
    <submittedName>
        <fullName evidence="8">Granzyme A-like</fullName>
    </submittedName>
</protein>
<reference evidence="8" key="3">
    <citation type="submission" date="2025-09" db="UniProtKB">
        <authorList>
            <consortium name="Ensembl"/>
        </authorList>
    </citation>
    <scope>IDENTIFICATION</scope>
</reference>
<evidence type="ECO:0000313" key="8">
    <source>
        <dbReference type="Ensembl" id="ENSECRP00000004372.1"/>
    </source>
</evidence>
<dbReference type="InterPro" id="IPR043504">
    <property type="entry name" value="Peptidase_S1_PA_chymotrypsin"/>
</dbReference>
<name>A0A8C4RLK6_ERPCA</name>
<evidence type="ECO:0000259" key="7">
    <source>
        <dbReference type="PROSITE" id="PS50240"/>
    </source>
</evidence>
<dbReference type="PROSITE" id="PS00134">
    <property type="entry name" value="TRYPSIN_HIS"/>
    <property type="match status" value="1"/>
</dbReference>
<sequence>MHLSVWSKTKSFFTIFCLGTCEKIIGGREVAPHSRPYMVYLSADCGGALIKENWVLTAAHCHREKGMYAILGAHSINGNEKEQQMIDVEEQVIHKHYNSLTQANDIMLVKLSKKATINQYVQTLQLPTRGVHPGAGTICRIAGWGKTEYNGNPADALQEVTVKVISKEECNGRDSYNGKLTTSMMCAGERYKGGKDVCQGDSGGPLICGDTYTGIASFGVQCGQKNFPGVYTRLTDDYLDWIKTVTEY</sequence>
<keyword evidence="3 6" id="KW-0378">Hydrolase</keyword>
<dbReference type="Proteomes" id="UP000694620">
    <property type="component" value="Chromosome 5"/>
</dbReference>
<evidence type="ECO:0000256" key="1">
    <source>
        <dbReference type="ARBA" id="ARBA00022670"/>
    </source>
</evidence>
<dbReference type="CDD" id="cd00190">
    <property type="entry name" value="Tryp_SPc"/>
    <property type="match status" value="1"/>
</dbReference>
<keyword evidence="1 6" id="KW-0645">Protease</keyword>
<dbReference type="PANTHER" id="PTHR24271:SF52">
    <property type="entry name" value="GRANZYME K"/>
    <property type="match status" value="1"/>
</dbReference>
<dbReference type="GO" id="GO:0004252">
    <property type="term" value="F:serine-type endopeptidase activity"/>
    <property type="evidence" value="ECO:0007669"/>
    <property type="project" value="InterPro"/>
</dbReference>
<dbReference type="SUPFAM" id="SSF50494">
    <property type="entry name" value="Trypsin-like serine proteases"/>
    <property type="match status" value="1"/>
</dbReference>
<dbReference type="Ensembl" id="ENSECRT00000004440.1">
    <property type="protein sequence ID" value="ENSECRP00000004372.1"/>
    <property type="gene ID" value="ENSECRG00000002965.1"/>
</dbReference>
<evidence type="ECO:0000256" key="3">
    <source>
        <dbReference type="ARBA" id="ARBA00022801"/>
    </source>
</evidence>
<proteinExistence type="predicted"/>
<keyword evidence="9" id="KW-1185">Reference proteome</keyword>
<reference evidence="8" key="1">
    <citation type="submission" date="2021-06" db="EMBL/GenBank/DDBJ databases">
        <authorList>
            <consortium name="Wellcome Sanger Institute Data Sharing"/>
        </authorList>
    </citation>
    <scope>NUCLEOTIDE SEQUENCE [LARGE SCALE GENOMIC DNA]</scope>
</reference>
<dbReference type="GeneTree" id="ENSGT01050000244971"/>
<dbReference type="PRINTS" id="PR00722">
    <property type="entry name" value="CHYMOTRYPSIN"/>
</dbReference>
<organism evidence="8 9">
    <name type="scientific">Erpetoichthys calabaricus</name>
    <name type="common">Rope fish</name>
    <name type="synonym">Calamoichthys calabaricus</name>
    <dbReference type="NCBI Taxonomy" id="27687"/>
    <lineage>
        <taxon>Eukaryota</taxon>
        <taxon>Metazoa</taxon>
        <taxon>Chordata</taxon>
        <taxon>Craniata</taxon>
        <taxon>Vertebrata</taxon>
        <taxon>Euteleostomi</taxon>
        <taxon>Actinopterygii</taxon>
        <taxon>Polypteriformes</taxon>
        <taxon>Polypteridae</taxon>
        <taxon>Erpetoichthys</taxon>
    </lineage>
</organism>
<evidence type="ECO:0000313" key="9">
    <source>
        <dbReference type="Proteomes" id="UP000694620"/>
    </source>
</evidence>
<dbReference type="FunFam" id="2.40.10.10:FF:000120">
    <property type="entry name" value="Putative serine protease"/>
    <property type="match status" value="1"/>
</dbReference>
<evidence type="ECO:0000256" key="6">
    <source>
        <dbReference type="RuleBase" id="RU363034"/>
    </source>
</evidence>
<accession>A0A8C4RLK6</accession>
<dbReference type="PANTHER" id="PTHR24271">
    <property type="entry name" value="KALLIKREIN-RELATED"/>
    <property type="match status" value="1"/>
</dbReference>
<dbReference type="Gene3D" id="2.40.10.10">
    <property type="entry name" value="Trypsin-like serine proteases"/>
    <property type="match status" value="2"/>
</dbReference>
<reference evidence="8" key="2">
    <citation type="submission" date="2025-08" db="UniProtKB">
        <authorList>
            <consortium name="Ensembl"/>
        </authorList>
    </citation>
    <scope>IDENTIFICATION</scope>
</reference>
<dbReference type="InterPro" id="IPR018114">
    <property type="entry name" value="TRYPSIN_HIS"/>
</dbReference>
<dbReference type="AlphaFoldDB" id="A0A8C4RLK6"/>
<dbReference type="PROSITE" id="PS00135">
    <property type="entry name" value="TRYPSIN_SER"/>
    <property type="match status" value="1"/>
</dbReference>
<dbReference type="InterPro" id="IPR009003">
    <property type="entry name" value="Peptidase_S1_PA"/>
</dbReference>
<dbReference type="InterPro" id="IPR001254">
    <property type="entry name" value="Trypsin_dom"/>
</dbReference>
<feature type="domain" description="Peptidase S1" evidence="7">
    <location>
        <begin position="24"/>
        <end position="247"/>
    </location>
</feature>
<dbReference type="PROSITE" id="PS50240">
    <property type="entry name" value="TRYPSIN_DOM"/>
    <property type="match status" value="1"/>
</dbReference>
<dbReference type="InterPro" id="IPR033116">
    <property type="entry name" value="TRYPSIN_SER"/>
</dbReference>
<keyword evidence="2" id="KW-0732">Signal</keyword>
<evidence type="ECO:0000256" key="4">
    <source>
        <dbReference type="ARBA" id="ARBA00022825"/>
    </source>
</evidence>
<dbReference type="GO" id="GO:0006508">
    <property type="term" value="P:proteolysis"/>
    <property type="evidence" value="ECO:0007669"/>
    <property type="project" value="UniProtKB-KW"/>
</dbReference>
<evidence type="ECO:0000256" key="5">
    <source>
        <dbReference type="ARBA" id="ARBA00023157"/>
    </source>
</evidence>
<gene>
    <name evidence="8" type="primary">LOC114652299</name>
</gene>
<keyword evidence="4 6" id="KW-0720">Serine protease</keyword>
<dbReference type="InterPro" id="IPR001314">
    <property type="entry name" value="Peptidase_S1A"/>
</dbReference>
<dbReference type="SMART" id="SM00020">
    <property type="entry name" value="Tryp_SPc"/>
    <property type="match status" value="1"/>
</dbReference>
<dbReference type="Pfam" id="PF00089">
    <property type="entry name" value="Trypsin"/>
    <property type="match status" value="1"/>
</dbReference>